<dbReference type="InterPro" id="IPR005745">
    <property type="entry name" value="Ribosomal_uL14_bac-type"/>
</dbReference>
<dbReference type="GO" id="GO:0003735">
    <property type="term" value="F:structural constituent of ribosome"/>
    <property type="evidence" value="ECO:0007669"/>
    <property type="project" value="InterPro"/>
</dbReference>
<accession>A0A1F7JDA8</accession>
<comment type="similarity">
    <text evidence="3 4">Belongs to the universal ribosomal protein uL14 family.</text>
</comment>
<sequence>MLQLRSILEVADNTGAKQVQLIGIPGKGNQLIARVGDCIRCVVKKAAPNGSVAAHEKVLAVIVRTKKETRRPDGSSIRFGDNAAVILESVAEKKPKGTRVFGPVAREIKELGFNRIASMAQEVY</sequence>
<keyword evidence="2 3" id="KW-0687">Ribonucleoprotein</keyword>
<proteinExistence type="inferred from homology"/>
<dbReference type="SMART" id="SM01374">
    <property type="entry name" value="Ribosomal_L14"/>
    <property type="match status" value="1"/>
</dbReference>
<dbReference type="GO" id="GO:0070180">
    <property type="term" value="F:large ribosomal subunit rRNA binding"/>
    <property type="evidence" value="ECO:0007669"/>
    <property type="project" value="TreeGrafter"/>
</dbReference>
<evidence type="ECO:0000313" key="6">
    <source>
        <dbReference type="EMBL" id="OGK53577.1"/>
    </source>
</evidence>
<name>A0A1F7JDA8_9BACT</name>
<gene>
    <name evidence="3" type="primary">rplN</name>
    <name evidence="6" type="ORF">A3B56_01240</name>
</gene>
<keyword evidence="3 5" id="KW-0694">RNA-binding</keyword>
<dbReference type="GO" id="GO:0006412">
    <property type="term" value="P:translation"/>
    <property type="evidence" value="ECO:0007669"/>
    <property type="project" value="UniProtKB-UniRule"/>
</dbReference>
<dbReference type="InterPro" id="IPR019972">
    <property type="entry name" value="Ribosomal_uL14_CS"/>
</dbReference>
<comment type="caution">
    <text evidence="6">The sequence shown here is derived from an EMBL/GenBank/DDBJ whole genome shotgun (WGS) entry which is preliminary data.</text>
</comment>
<dbReference type="PANTHER" id="PTHR11761">
    <property type="entry name" value="50S/60S RIBOSOMAL PROTEIN L14/L23"/>
    <property type="match status" value="1"/>
</dbReference>
<dbReference type="Proteomes" id="UP000178486">
    <property type="component" value="Unassembled WGS sequence"/>
</dbReference>
<evidence type="ECO:0000256" key="1">
    <source>
        <dbReference type="ARBA" id="ARBA00022980"/>
    </source>
</evidence>
<dbReference type="NCBIfam" id="TIGR01067">
    <property type="entry name" value="rplN_bact"/>
    <property type="match status" value="1"/>
</dbReference>
<dbReference type="InterPro" id="IPR036853">
    <property type="entry name" value="Ribosomal_uL14_sf"/>
</dbReference>
<keyword evidence="1 3" id="KW-0689">Ribosomal protein</keyword>
<reference evidence="6 7" key="1">
    <citation type="journal article" date="2016" name="Nat. Commun.">
        <title>Thousands of microbial genomes shed light on interconnected biogeochemical processes in an aquifer system.</title>
        <authorList>
            <person name="Anantharaman K."/>
            <person name="Brown C.T."/>
            <person name="Hug L.A."/>
            <person name="Sharon I."/>
            <person name="Castelle C.J."/>
            <person name="Probst A.J."/>
            <person name="Thomas B.C."/>
            <person name="Singh A."/>
            <person name="Wilkins M.J."/>
            <person name="Karaoz U."/>
            <person name="Brodie E.L."/>
            <person name="Williams K.H."/>
            <person name="Hubbard S.S."/>
            <person name="Banfield J.F."/>
        </authorList>
    </citation>
    <scope>NUCLEOTIDE SEQUENCE [LARGE SCALE GENOMIC DNA]</scope>
</reference>
<protein>
    <recommendedName>
        <fullName evidence="3">Large ribosomal subunit protein uL14</fullName>
    </recommendedName>
</protein>
<comment type="function">
    <text evidence="3 5">Binds to 23S rRNA. Forms part of two intersubunit bridges in the 70S ribosome.</text>
</comment>
<dbReference type="AlphaFoldDB" id="A0A1F7JDA8"/>
<evidence type="ECO:0000313" key="7">
    <source>
        <dbReference type="Proteomes" id="UP000178486"/>
    </source>
</evidence>
<evidence type="ECO:0000256" key="3">
    <source>
        <dbReference type="HAMAP-Rule" id="MF_01367"/>
    </source>
</evidence>
<organism evidence="6 7">
    <name type="scientific">Candidatus Roizmanbacteria bacterium RIFCSPLOWO2_01_FULL_45_11</name>
    <dbReference type="NCBI Taxonomy" id="1802070"/>
    <lineage>
        <taxon>Bacteria</taxon>
        <taxon>Candidatus Roizmaniibacteriota</taxon>
    </lineage>
</organism>
<comment type="subunit">
    <text evidence="3">Part of the 50S ribosomal subunit. Forms a cluster with proteins L3 and L19. In the 70S ribosome, L14 and L19 interact and together make contacts with the 16S rRNA in bridges B5 and B8.</text>
</comment>
<dbReference type="Pfam" id="PF00238">
    <property type="entry name" value="Ribosomal_L14"/>
    <property type="match status" value="1"/>
</dbReference>
<evidence type="ECO:0000256" key="2">
    <source>
        <dbReference type="ARBA" id="ARBA00023274"/>
    </source>
</evidence>
<keyword evidence="3 5" id="KW-0699">rRNA-binding</keyword>
<dbReference type="CDD" id="cd00337">
    <property type="entry name" value="Ribosomal_uL14"/>
    <property type="match status" value="1"/>
</dbReference>
<evidence type="ECO:0000256" key="4">
    <source>
        <dbReference type="RuleBase" id="RU003949"/>
    </source>
</evidence>
<evidence type="ECO:0000256" key="5">
    <source>
        <dbReference type="RuleBase" id="RU003950"/>
    </source>
</evidence>
<dbReference type="InterPro" id="IPR000218">
    <property type="entry name" value="Ribosomal_uL14"/>
</dbReference>
<dbReference type="HAMAP" id="MF_01367">
    <property type="entry name" value="Ribosomal_uL14"/>
    <property type="match status" value="1"/>
</dbReference>
<dbReference type="EMBL" id="MGAU01000056">
    <property type="protein sequence ID" value="OGK53577.1"/>
    <property type="molecule type" value="Genomic_DNA"/>
</dbReference>
<dbReference type="GO" id="GO:0022625">
    <property type="term" value="C:cytosolic large ribosomal subunit"/>
    <property type="evidence" value="ECO:0007669"/>
    <property type="project" value="TreeGrafter"/>
</dbReference>
<dbReference type="PROSITE" id="PS00049">
    <property type="entry name" value="RIBOSOMAL_L14"/>
    <property type="match status" value="1"/>
</dbReference>
<dbReference type="Gene3D" id="2.40.150.20">
    <property type="entry name" value="Ribosomal protein L14"/>
    <property type="match status" value="1"/>
</dbReference>
<dbReference type="PANTHER" id="PTHR11761:SF3">
    <property type="entry name" value="LARGE RIBOSOMAL SUBUNIT PROTEIN UL14M"/>
    <property type="match status" value="1"/>
</dbReference>
<dbReference type="SUPFAM" id="SSF50193">
    <property type="entry name" value="Ribosomal protein L14"/>
    <property type="match status" value="1"/>
</dbReference>